<name>A0ABV6S3R1_9SPHN</name>
<dbReference type="Gene3D" id="3.40.1710.10">
    <property type="entry name" value="abc type-2 transporter like domain"/>
    <property type="match status" value="1"/>
</dbReference>
<dbReference type="InterPro" id="IPR013525">
    <property type="entry name" value="ABC2_TM"/>
</dbReference>
<protein>
    <submittedName>
        <fullName evidence="10">ABC transporter permease</fullName>
    </submittedName>
</protein>
<proteinExistence type="inferred from homology"/>
<feature type="transmembrane region" description="Helical" evidence="8">
    <location>
        <begin position="355"/>
        <end position="377"/>
    </location>
</feature>
<sequence>MDRESGRALPPMLASVLGWLGEVAFLFRKEVLALFKDPANRIILFAPAFIQTLLFGYGAILDLQHVPYAVLDQSRGQAASELIARLDGTGVFTRQATLVSANQIAPLIDRQKVLMAVTIPADFDRKLASGGNGEVQVVFDGRNSTTAGAAASYVSAVVRALNASRSGGQGVAVVRRAWFNPNLESRWQIMPAMIATLSMLQTMLLAALSVAREREQGTFDQLLVTPMTPLQILVGKALPSIVVGLLQSTIVMLIVLLWFRIPMSGSPFLLYFGLLCFNIAAVGIGMTLSAFALNMQQAMLYSFVLIMPLTLLSGLLTPIRNMPLVLQYATYVNPLRFGVAIVRRVYLEGAGLGEIAINFVPLLAVAAVTLPLSAWLFRHRLS</sequence>
<dbReference type="PANTHER" id="PTHR30294:SF44">
    <property type="entry name" value="MULTIDRUG ABC TRANSPORTER PERMEASE YBHR-RELATED"/>
    <property type="match status" value="1"/>
</dbReference>
<dbReference type="InterPro" id="IPR051449">
    <property type="entry name" value="ABC-2_transporter_component"/>
</dbReference>
<dbReference type="InterPro" id="IPR047817">
    <property type="entry name" value="ABC2_TM_bact-type"/>
</dbReference>
<keyword evidence="11" id="KW-1185">Reference proteome</keyword>
<organism evidence="10 11">
    <name type="scientific">Novosphingobium clariflavum</name>
    <dbReference type="NCBI Taxonomy" id="2029884"/>
    <lineage>
        <taxon>Bacteria</taxon>
        <taxon>Pseudomonadati</taxon>
        <taxon>Pseudomonadota</taxon>
        <taxon>Alphaproteobacteria</taxon>
        <taxon>Sphingomonadales</taxon>
        <taxon>Sphingomonadaceae</taxon>
        <taxon>Novosphingobium</taxon>
    </lineage>
</organism>
<feature type="transmembrane region" description="Helical" evidence="8">
    <location>
        <begin position="300"/>
        <end position="319"/>
    </location>
</feature>
<feature type="transmembrane region" description="Helical" evidence="8">
    <location>
        <begin position="189"/>
        <end position="211"/>
    </location>
</feature>
<keyword evidence="4" id="KW-1003">Cell membrane</keyword>
<feature type="transmembrane region" description="Helical" evidence="8">
    <location>
        <begin position="39"/>
        <end position="60"/>
    </location>
</feature>
<comment type="caution">
    <text evidence="10">The sequence shown here is derived from an EMBL/GenBank/DDBJ whole genome shotgun (WGS) entry which is preliminary data.</text>
</comment>
<dbReference type="Proteomes" id="UP001589858">
    <property type="component" value="Unassembled WGS sequence"/>
</dbReference>
<gene>
    <name evidence="10" type="ORF">ACFFF8_04570</name>
</gene>
<evidence type="ECO:0000256" key="2">
    <source>
        <dbReference type="ARBA" id="ARBA00007783"/>
    </source>
</evidence>
<evidence type="ECO:0000256" key="4">
    <source>
        <dbReference type="ARBA" id="ARBA00022475"/>
    </source>
</evidence>
<evidence type="ECO:0000313" key="11">
    <source>
        <dbReference type="Proteomes" id="UP001589858"/>
    </source>
</evidence>
<evidence type="ECO:0000259" key="9">
    <source>
        <dbReference type="PROSITE" id="PS51012"/>
    </source>
</evidence>
<reference evidence="10 11" key="1">
    <citation type="submission" date="2024-09" db="EMBL/GenBank/DDBJ databases">
        <authorList>
            <person name="Sun Q."/>
            <person name="Mori K."/>
        </authorList>
    </citation>
    <scope>NUCLEOTIDE SEQUENCE [LARGE SCALE GENOMIC DNA]</scope>
    <source>
        <strain evidence="10 11">CICC 11035S</strain>
    </source>
</reference>
<feature type="domain" description="ABC transmembrane type-2" evidence="9">
    <location>
        <begin position="151"/>
        <end position="380"/>
    </location>
</feature>
<dbReference type="PROSITE" id="PS51012">
    <property type="entry name" value="ABC_TM2"/>
    <property type="match status" value="1"/>
</dbReference>
<evidence type="ECO:0000256" key="3">
    <source>
        <dbReference type="ARBA" id="ARBA00022448"/>
    </source>
</evidence>
<evidence type="ECO:0000313" key="10">
    <source>
        <dbReference type="EMBL" id="MFC0683860.1"/>
    </source>
</evidence>
<evidence type="ECO:0000256" key="7">
    <source>
        <dbReference type="ARBA" id="ARBA00023136"/>
    </source>
</evidence>
<keyword evidence="7 8" id="KW-0472">Membrane</keyword>
<dbReference type="Pfam" id="PF12698">
    <property type="entry name" value="ABC2_membrane_3"/>
    <property type="match status" value="1"/>
</dbReference>
<feature type="transmembrane region" description="Helical" evidence="8">
    <location>
        <begin position="232"/>
        <end position="259"/>
    </location>
</feature>
<feature type="transmembrane region" description="Helical" evidence="8">
    <location>
        <begin position="271"/>
        <end position="293"/>
    </location>
</feature>
<keyword evidence="3" id="KW-0813">Transport</keyword>
<keyword evidence="5 8" id="KW-0812">Transmembrane</keyword>
<comment type="similarity">
    <text evidence="2">Belongs to the ABC-2 integral membrane protein family.</text>
</comment>
<evidence type="ECO:0000256" key="6">
    <source>
        <dbReference type="ARBA" id="ARBA00022989"/>
    </source>
</evidence>
<dbReference type="RefSeq" id="WP_267220214.1">
    <property type="nucleotide sequence ID" value="NZ_JAPCWC010000006.1"/>
</dbReference>
<dbReference type="EMBL" id="JBHLTM010000016">
    <property type="protein sequence ID" value="MFC0683860.1"/>
    <property type="molecule type" value="Genomic_DNA"/>
</dbReference>
<feature type="transmembrane region" description="Helical" evidence="8">
    <location>
        <begin position="6"/>
        <end position="27"/>
    </location>
</feature>
<keyword evidence="6 8" id="KW-1133">Transmembrane helix</keyword>
<evidence type="ECO:0000256" key="5">
    <source>
        <dbReference type="ARBA" id="ARBA00022692"/>
    </source>
</evidence>
<evidence type="ECO:0000256" key="8">
    <source>
        <dbReference type="SAM" id="Phobius"/>
    </source>
</evidence>
<comment type="subcellular location">
    <subcellularLocation>
        <location evidence="1">Cell membrane</location>
        <topology evidence="1">Multi-pass membrane protein</topology>
    </subcellularLocation>
</comment>
<evidence type="ECO:0000256" key="1">
    <source>
        <dbReference type="ARBA" id="ARBA00004651"/>
    </source>
</evidence>
<accession>A0ABV6S3R1</accession>
<dbReference type="PANTHER" id="PTHR30294">
    <property type="entry name" value="MEMBRANE COMPONENT OF ABC TRANSPORTER YHHJ-RELATED"/>
    <property type="match status" value="1"/>
</dbReference>